<keyword evidence="4" id="KW-1185">Reference proteome</keyword>
<dbReference type="RefSeq" id="WP_090751380.1">
    <property type="nucleotide sequence ID" value="NZ_CZQA01000015.1"/>
</dbReference>
<dbReference type="STRING" id="1742972.COMA1_90069"/>
<keyword evidence="2" id="KW-0472">Membrane</keyword>
<proteinExistence type="predicted"/>
<evidence type="ECO:0000313" key="3">
    <source>
        <dbReference type="EMBL" id="CUS39810.1"/>
    </source>
</evidence>
<dbReference type="AlphaFoldDB" id="A0A0S4LXU2"/>
<feature type="transmembrane region" description="Helical" evidence="2">
    <location>
        <begin position="9"/>
        <end position="28"/>
    </location>
</feature>
<feature type="coiled-coil region" evidence="1">
    <location>
        <begin position="56"/>
        <end position="83"/>
    </location>
</feature>
<organism evidence="3 4">
    <name type="scientific">Candidatus Nitrospira nitrosa</name>
    <dbReference type="NCBI Taxonomy" id="1742972"/>
    <lineage>
        <taxon>Bacteria</taxon>
        <taxon>Pseudomonadati</taxon>
        <taxon>Nitrospirota</taxon>
        <taxon>Nitrospiria</taxon>
        <taxon>Nitrospirales</taxon>
        <taxon>Nitrospiraceae</taxon>
        <taxon>Nitrospira</taxon>
    </lineage>
</organism>
<dbReference type="Proteomes" id="UP000199032">
    <property type="component" value="Unassembled WGS sequence"/>
</dbReference>
<keyword evidence="1" id="KW-0175">Coiled coil</keyword>
<dbReference type="EMBL" id="CZQA01000015">
    <property type="protein sequence ID" value="CUS39810.1"/>
    <property type="molecule type" value="Genomic_DNA"/>
</dbReference>
<sequence length="224" mass="25204">MLNHLKSHAWSYSLAAAVVLFFIGQAVISNLKNETNAFAPEPVEAAIDVAPVAGFQVVLEQKNLELIAENDQLNAQYDLLNGQYGQLHKSNYKLNQENGNLHNANFILNRENGELHEANFTLNQENSHLHQTNGELNTENQQLQQQIQRLQEIIKEKEDLTQSQKRELGQQHQQLAAYARAIDAMNAPKKELKQTVEKKTKTDAGLVQLAKETLGVDVTVKECQ</sequence>
<keyword evidence="2" id="KW-0812">Transmembrane</keyword>
<name>A0A0S4LXU2_9BACT</name>
<evidence type="ECO:0000313" key="4">
    <source>
        <dbReference type="Proteomes" id="UP000199032"/>
    </source>
</evidence>
<gene>
    <name evidence="3" type="ORF">COMA1_90069</name>
</gene>
<protein>
    <submittedName>
        <fullName evidence="3">Putative M protein</fullName>
    </submittedName>
</protein>
<evidence type="ECO:0000256" key="1">
    <source>
        <dbReference type="SAM" id="Coils"/>
    </source>
</evidence>
<feature type="coiled-coil region" evidence="1">
    <location>
        <begin position="126"/>
        <end position="167"/>
    </location>
</feature>
<keyword evidence="2" id="KW-1133">Transmembrane helix</keyword>
<reference evidence="3 4" key="1">
    <citation type="submission" date="2015-10" db="EMBL/GenBank/DDBJ databases">
        <authorList>
            <person name="Gilbert D.G."/>
        </authorList>
    </citation>
    <scope>NUCLEOTIDE SEQUENCE [LARGE SCALE GENOMIC DNA]</scope>
    <source>
        <strain evidence="3">COMA1</strain>
    </source>
</reference>
<accession>A0A0S4LXU2</accession>
<evidence type="ECO:0000256" key="2">
    <source>
        <dbReference type="SAM" id="Phobius"/>
    </source>
</evidence>